<evidence type="ECO:0000256" key="1">
    <source>
        <dbReference type="SAM" id="MobiDB-lite"/>
    </source>
</evidence>
<organism evidence="2 3">
    <name type="scientific">Cyclocybe aegerita</name>
    <name type="common">Black poplar mushroom</name>
    <name type="synonym">Agrocybe aegerita</name>
    <dbReference type="NCBI Taxonomy" id="1973307"/>
    <lineage>
        <taxon>Eukaryota</taxon>
        <taxon>Fungi</taxon>
        <taxon>Dikarya</taxon>
        <taxon>Basidiomycota</taxon>
        <taxon>Agaricomycotina</taxon>
        <taxon>Agaricomycetes</taxon>
        <taxon>Agaricomycetidae</taxon>
        <taxon>Agaricales</taxon>
        <taxon>Agaricineae</taxon>
        <taxon>Bolbitiaceae</taxon>
        <taxon>Cyclocybe</taxon>
    </lineage>
</organism>
<keyword evidence="3" id="KW-1185">Reference proteome</keyword>
<accession>A0A8S0XX57</accession>
<evidence type="ECO:0000313" key="3">
    <source>
        <dbReference type="Proteomes" id="UP000467700"/>
    </source>
</evidence>
<dbReference type="AlphaFoldDB" id="A0A8S0XX57"/>
<comment type="caution">
    <text evidence="2">The sequence shown here is derived from an EMBL/GenBank/DDBJ whole genome shotgun (WGS) entry which is preliminary data.</text>
</comment>
<feature type="compositionally biased region" description="Polar residues" evidence="1">
    <location>
        <begin position="171"/>
        <end position="181"/>
    </location>
</feature>
<reference evidence="2 3" key="1">
    <citation type="submission" date="2020-01" db="EMBL/GenBank/DDBJ databases">
        <authorList>
            <person name="Gupta K D."/>
        </authorList>
    </citation>
    <scope>NUCLEOTIDE SEQUENCE [LARGE SCALE GENOMIC DNA]</scope>
</reference>
<dbReference type="EMBL" id="CACVBS010000060">
    <property type="protein sequence ID" value="CAA7267501.1"/>
    <property type="molecule type" value="Genomic_DNA"/>
</dbReference>
<sequence length="181" mass="20358">MPVPSSDPAIPAASDVALMEGSSDHDLLSTSRENIAGPSTSPAQRKLPPRGRPRNPAARLTTAEKADNLALWRFKCDICWHIASCKGDMTKHKKVHAEKSFFCKDYGYPCLKPRHFGRLDAVKRHVNCHLGNAWVEEMKSGRDIEKLRKIHEDWRQLEMGSSEDEPWTFPLNPTSPQDSNA</sequence>
<feature type="compositionally biased region" description="Polar residues" evidence="1">
    <location>
        <begin position="28"/>
        <end position="43"/>
    </location>
</feature>
<proteinExistence type="predicted"/>
<gene>
    <name evidence="2" type="ORF">AAE3_LOCUS9776</name>
</gene>
<dbReference type="Gene3D" id="3.30.160.60">
    <property type="entry name" value="Classic Zinc Finger"/>
    <property type="match status" value="1"/>
</dbReference>
<feature type="region of interest" description="Disordered" evidence="1">
    <location>
        <begin position="159"/>
        <end position="181"/>
    </location>
</feature>
<dbReference type="Proteomes" id="UP000467700">
    <property type="component" value="Unassembled WGS sequence"/>
</dbReference>
<evidence type="ECO:0008006" key="4">
    <source>
        <dbReference type="Google" id="ProtNLM"/>
    </source>
</evidence>
<protein>
    <recommendedName>
        <fullName evidence="4">C2H2-type domain-containing protein</fullName>
    </recommendedName>
</protein>
<name>A0A8S0XX57_CYCAE</name>
<evidence type="ECO:0000313" key="2">
    <source>
        <dbReference type="EMBL" id="CAA7267501.1"/>
    </source>
</evidence>
<feature type="region of interest" description="Disordered" evidence="1">
    <location>
        <begin position="21"/>
        <end position="57"/>
    </location>
</feature>